<keyword evidence="1" id="KW-1133">Transmembrane helix</keyword>
<proteinExistence type="predicted"/>
<reference evidence="4 5" key="1">
    <citation type="submission" date="2023-05" db="EMBL/GenBank/DDBJ databases">
        <authorList>
            <person name="Guo Y."/>
        </authorList>
    </citation>
    <scope>NUCLEOTIDE SEQUENCE [LARGE SCALE GENOMIC DNA]</scope>
    <source>
        <strain evidence="4 5">GR2756</strain>
    </source>
</reference>
<dbReference type="RefSeq" id="WP_315722528.1">
    <property type="nucleotide sequence ID" value="NZ_JAVUPU010000001.1"/>
</dbReference>
<evidence type="ECO:0000313" key="5">
    <source>
        <dbReference type="Proteomes" id="UP001259572"/>
    </source>
</evidence>
<evidence type="ECO:0000313" key="4">
    <source>
        <dbReference type="EMBL" id="MDT9597363.1"/>
    </source>
</evidence>
<dbReference type="PANTHER" id="PTHR30273">
    <property type="entry name" value="PERIPLASMIC SIGNAL SENSOR AND SIGMA FACTOR ACTIVATOR FECR-RELATED"/>
    <property type="match status" value="1"/>
</dbReference>
<evidence type="ECO:0000256" key="1">
    <source>
        <dbReference type="SAM" id="Phobius"/>
    </source>
</evidence>
<dbReference type="EMBL" id="JAVUPU010000001">
    <property type="protein sequence ID" value="MDT9597363.1"/>
    <property type="molecule type" value="Genomic_DNA"/>
</dbReference>
<protein>
    <submittedName>
        <fullName evidence="4">FecR family protein</fullName>
    </submittedName>
</protein>
<evidence type="ECO:0000259" key="2">
    <source>
        <dbReference type="Pfam" id="PF04773"/>
    </source>
</evidence>
<keyword evidence="1" id="KW-0812">Transmembrane</keyword>
<dbReference type="Gene3D" id="2.60.120.1440">
    <property type="match status" value="1"/>
</dbReference>
<dbReference type="Pfam" id="PF04773">
    <property type="entry name" value="FecR"/>
    <property type="match status" value="1"/>
</dbReference>
<comment type="caution">
    <text evidence="4">The sequence shown here is derived from an EMBL/GenBank/DDBJ whole genome shotgun (WGS) entry which is preliminary data.</text>
</comment>
<dbReference type="PIRSF" id="PIRSF018266">
    <property type="entry name" value="FecR"/>
    <property type="match status" value="1"/>
</dbReference>
<keyword evidence="1" id="KW-0472">Membrane</keyword>
<name>A0ABU3Q1R7_9SPHN</name>
<evidence type="ECO:0000259" key="3">
    <source>
        <dbReference type="Pfam" id="PF16220"/>
    </source>
</evidence>
<dbReference type="InterPro" id="IPR012373">
    <property type="entry name" value="Ferrdict_sens_TM"/>
</dbReference>
<dbReference type="Pfam" id="PF16220">
    <property type="entry name" value="DUF4880"/>
    <property type="match status" value="1"/>
</dbReference>
<dbReference type="Gene3D" id="3.55.50.30">
    <property type="match status" value="1"/>
</dbReference>
<accession>A0ABU3Q1R7</accession>
<dbReference type="InterPro" id="IPR006860">
    <property type="entry name" value="FecR"/>
</dbReference>
<feature type="transmembrane region" description="Helical" evidence="1">
    <location>
        <begin position="82"/>
        <end position="102"/>
    </location>
</feature>
<dbReference type="Proteomes" id="UP001259572">
    <property type="component" value="Unassembled WGS sequence"/>
</dbReference>
<gene>
    <name evidence="4" type="ORF">RQX22_00165</name>
</gene>
<sequence length="316" mass="34196">MVKGGDRSPEGVEAEAAAWLARLQGPYRSESSEAAFRAWLKKDPAHEDAFERATGIWDMLPGIGLPAESSSSESERKSRRGVLAMVAGVAAMLTFGGGYALLTRPSVHETRVGEQQVVMLDDGTRVSLNTNSRLAILYSEEERRIRLDRGEAMFEVMRDPSRPFIVDTDSEHVRALGTTFIVRRDDGKTAVTLLEGKVQVSGPAASKGPLIATLAPGERVTVTPSAGAALDRPSVEAVSAWRRGEVMFEDISLLQAAEELNRYSADHLVVADPSLASLRISGVFATKDLAEVARAIAELHGLRVSREGRALRFTRG</sequence>
<organism evidence="4 5">
    <name type="scientific">Sphingosinicella rhizophila</name>
    <dbReference type="NCBI Taxonomy" id="3050082"/>
    <lineage>
        <taxon>Bacteria</taxon>
        <taxon>Pseudomonadati</taxon>
        <taxon>Pseudomonadota</taxon>
        <taxon>Alphaproteobacteria</taxon>
        <taxon>Sphingomonadales</taxon>
        <taxon>Sphingosinicellaceae</taxon>
        <taxon>Sphingosinicella</taxon>
    </lineage>
</organism>
<dbReference type="InterPro" id="IPR032623">
    <property type="entry name" value="FecR_N"/>
</dbReference>
<keyword evidence="5" id="KW-1185">Reference proteome</keyword>
<dbReference type="PANTHER" id="PTHR30273:SF2">
    <property type="entry name" value="PROTEIN FECR"/>
    <property type="match status" value="1"/>
</dbReference>
<feature type="domain" description="FecR protein" evidence="2">
    <location>
        <begin position="107"/>
        <end position="199"/>
    </location>
</feature>
<feature type="domain" description="FecR N-terminal" evidence="3">
    <location>
        <begin position="15"/>
        <end position="53"/>
    </location>
</feature>